<proteinExistence type="predicted"/>
<dbReference type="InParanoid" id="A0A2H3E890"/>
<organism evidence="2 3">
    <name type="scientific">Armillaria gallica</name>
    <name type="common">Bulbous honey fungus</name>
    <name type="synonym">Armillaria bulbosa</name>
    <dbReference type="NCBI Taxonomy" id="47427"/>
    <lineage>
        <taxon>Eukaryota</taxon>
        <taxon>Fungi</taxon>
        <taxon>Dikarya</taxon>
        <taxon>Basidiomycota</taxon>
        <taxon>Agaricomycotina</taxon>
        <taxon>Agaricomycetes</taxon>
        <taxon>Agaricomycetidae</taxon>
        <taxon>Agaricales</taxon>
        <taxon>Marasmiineae</taxon>
        <taxon>Physalacriaceae</taxon>
        <taxon>Armillaria</taxon>
    </lineage>
</organism>
<evidence type="ECO:0000313" key="2">
    <source>
        <dbReference type="EMBL" id="PBK95866.1"/>
    </source>
</evidence>
<sequence>MNLTPPSYFPRQHTRKPIVGSMQDDLSRDFSVKSLPSLTSTTASEETLMGLRQGLGGRQVSSGNESQRKFNAANL</sequence>
<reference evidence="3" key="1">
    <citation type="journal article" date="2017" name="Nat. Ecol. Evol.">
        <title>Genome expansion and lineage-specific genetic innovations in the forest pathogenic fungi Armillaria.</title>
        <authorList>
            <person name="Sipos G."/>
            <person name="Prasanna A.N."/>
            <person name="Walter M.C."/>
            <person name="O'Connor E."/>
            <person name="Balint B."/>
            <person name="Krizsan K."/>
            <person name="Kiss B."/>
            <person name="Hess J."/>
            <person name="Varga T."/>
            <person name="Slot J."/>
            <person name="Riley R."/>
            <person name="Boka B."/>
            <person name="Rigling D."/>
            <person name="Barry K."/>
            <person name="Lee J."/>
            <person name="Mihaltcheva S."/>
            <person name="LaButti K."/>
            <person name="Lipzen A."/>
            <person name="Waldron R."/>
            <person name="Moloney N.M."/>
            <person name="Sperisen C."/>
            <person name="Kredics L."/>
            <person name="Vagvoelgyi C."/>
            <person name="Patrignani A."/>
            <person name="Fitzpatrick D."/>
            <person name="Nagy I."/>
            <person name="Doyle S."/>
            <person name="Anderson J.B."/>
            <person name="Grigoriev I.V."/>
            <person name="Gueldener U."/>
            <person name="Muensterkoetter M."/>
            <person name="Nagy L.G."/>
        </authorList>
    </citation>
    <scope>NUCLEOTIDE SEQUENCE [LARGE SCALE GENOMIC DNA]</scope>
    <source>
        <strain evidence="3">Ar21-2</strain>
    </source>
</reference>
<gene>
    <name evidence="2" type="ORF">ARMGADRAFT_750930</name>
</gene>
<dbReference type="EMBL" id="KZ293651">
    <property type="protein sequence ID" value="PBK95866.1"/>
    <property type="molecule type" value="Genomic_DNA"/>
</dbReference>
<evidence type="ECO:0000313" key="3">
    <source>
        <dbReference type="Proteomes" id="UP000217790"/>
    </source>
</evidence>
<keyword evidence="3" id="KW-1185">Reference proteome</keyword>
<evidence type="ECO:0000256" key="1">
    <source>
        <dbReference type="SAM" id="MobiDB-lite"/>
    </source>
</evidence>
<accession>A0A2H3E890</accession>
<protein>
    <submittedName>
        <fullName evidence="2">Uncharacterized protein</fullName>
    </submittedName>
</protein>
<feature type="region of interest" description="Disordered" evidence="1">
    <location>
        <begin position="55"/>
        <end position="75"/>
    </location>
</feature>
<feature type="region of interest" description="Disordered" evidence="1">
    <location>
        <begin position="1"/>
        <end position="22"/>
    </location>
</feature>
<dbReference type="Proteomes" id="UP000217790">
    <property type="component" value="Unassembled WGS sequence"/>
</dbReference>
<dbReference type="AlphaFoldDB" id="A0A2H3E890"/>
<name>A0A2H3E890_ARMGA</name>